<keyword evidence="1" id="KW-0547">Nucleotide-binding</keyword>
<dbReference type="EMDB" id="EMD-40251"/>
<dbReference type="PDB" id="8S9V">
    <property type="method" value="EM"/>
    <property type="resolution" value="3.00 A"/>
    <property type="chains" value="C=2-558"/>
</dbReference>
<gene>
    <name evidence="4" type="ordered locus">sll7067</name>
</gene>
<name>Q6ZED1_SYNY3</name>
<dbReference type="Pfam" id="PF22335">
    <property type="entry name" value="Cas10-Cmr2_palm2"/>
    <property type="match status" value="1"/>
</dbReference>
<reference evidence="4 5" key="1">
    <citation type="journal article" date="2003" name="DNA Res.">
        <title>Structural analysis of four large plasmids harboring in a unicellular cyanobacterium, Synechocystis sp. PCC 6803.</title>
        <authorList>
            <person name="Kaneko T."/>
            <person name="Nakamura Y."/>
            <person name="Sasamoto S."/>
            <person name="Watanabe A."/>
            <person name="Kohara M."/>
            <person name="Matsumoto M."/>
            <person name="Shimpo S."/>
            <person name="Yamada M."/>
            <person name="Tabata S."/>
        </authorList>
    </citation>
    <scope>NUCLEOTIDE SEQUENCE [LARGE SCALE GENOMIC DNA]</scope>
    <source>
        <strain evidence="5">ATCC 27184 / PCC 6803 / Kazusa</strain>
    </source>
</reference>
<reference evidence="6 7" key="2">
    <citation type="journal article" date="2024" name="Nat. Commun.">
        <title>RNA targeting and cleavage by the type III-Dv CRISPR effector complex.</title>
        <authorList>
            <person name="Schwartz E.A."/>
            <person name="Bravo J.P.K."/>
            <person name="Ahsan M."/>
            <person name="Macias L.A."/>
            <person name="McCafferty C.L."/>
            <person name="Dangerfield T.L."/>
            <person name="Walker J.N."/>
            <person name="Brodbelt J.S."/>
            <person name="Palermo G."/>
            <person name="Fineran P.C."/>
            <person name="Fagerlund R.D."/>
            <person name="Taylor D.W."/>
        </authorList>
    </citation>
    <scope>STRUCTURE BY ELECTRON MICROSCOPY (2.52 ANGSTROMS) OF 2-558</scope>
</reference>
<dbReference type="EnsemblBacteria" id="BAD01969">
    <property type="protein sequence ID" value="BAD01969"/>
    <property type="gene ID" value="BAD01969"/>
</dbReference>
<feature type="domain" description="Cas10/Cmr2 second palm" evidence="3">
    <location>
        <begin position="234"/>
        <end position="388"/>
    </location>
</feature>
<keyword evidence="5" id="KW-1185">Reference proteome</keyword>
<dbReference type="PDB" id="8S9X">
    <property type="method" value="EM"/>
    <property type="resolution" value="3.44 A"/>
    <property type="chains" value="C=2-558"/>
</dbReference>
<evidence type="ECO:0000313" key="5">
    <source>
        <dbReference type="Proteomes" id="UP000001425"/>
    </source>
</evidence>
<dbReference type="InterPro" id="IPR054767">
    <property type="entry name" value="Cas10-Cmr2_palm2"/>
</dbReference>
<dbReference type="AlphaFoldDB" id="Q6ZED1"/>
<dbReference type="InterPro" id="IPR043128">
    <property type="entry name" value="Rev_trsase/Diguanyl_cyclase"/>
</dbReference>
<geneLocation type="plasmid" evidence="4 5">
    <name>pSYSA</name>
</geneLocation>
<sequence length="558" mass="62247">MFLVLIETSGNQHFIFSTNKLRENIGASELTYLATTEILFQGVDRVFQTNYYDQWSDTNSLNFLADSKLNPAIDDPKNNADIEILLATSGKAIALVKEEGKAKQLIKEVTKQALINAPGLEIGGIYVNCNWQDKLGVAKAVKEAHKQFEVNRAKRAGANGRFLRLPIAAGCSVSELPASDFDYNADGDKIPVSTVSKVKRETAKSAKKRLRSVDGRLVNDLAQLEKSFDELDWLAVVHADGNGLGQILLSLEKYIGEQTNRNYIDKYRRLSLALDNCTINAFKMAIAVFKEDSKKIDLPIVPLILGGDDLTVICRGDYALEFTREFLEAFEGQTETHDDIKVIAQKAFGVDRLSACAGISIIKPHFPFSVAYTLAERLIKSAKEVKQKVTVTNSSPITPFPCSAIDFHILYDSSGIDFDRIREKLRPEDNTELYNRPYVVTAAENLSQAQGYEWSQAHSLQTLADRVSYLRSEDGEGKSALPSSQSHALRTALYLEKNEADAQYSLISQRYKILKNFAEDGENKSLFHLENGKYVTRFLDALDAKDFFANANHKNQGE</sequence>
<evidence type="ECO:0007829" key="6">
    <source>
        <dbReference type="PDB" id="8S9T"/>
    </source>
</evidence>
<dbReference type="PDB" id="8S9U">
    <property type="method" value="EM"/>
    <property type="resolution" value="2.77 A"/>
    <property type="chains" value="C=2-558"/>
</dbReference>
<keyword evidence="4" id="KW-0614">Plasmid</keyword>
<organism evidence="4 5">
    <name type="scientific">Synechocystis sp. (strain ATCC 27184 / PCC 6803 / Kazusa)</name>
    <dbReference type="NCBI Taxonomy" id="1111708"/>
    <lineage>
        <taxon>Bacteria</taxon>
        <taxon>Bacillati</taxon>
        <taxon>Cyanobacteriota</taxon>
        <taxon>Cyanophyceae</taxon>
        <taxon>Synechococcales</taxon>
        <taxon>Merismopediaceae</taxon>
        <taxon>Synechocystis</taxon>
    </lineage>
</organism>
<dbReference type="EMDB" id="EMD-40250"/>
<dbReference type="Gene3D" id="3.30.70.270">
    <property type="match status" value="1"/>
</dbReference>
<evidence type="ECO:0000259" key="3">
    <source>
        <dbReference type="Pfam" id="PF22335"/>
    </source>
</evidence>
<dbReference type="SMR" id="Q6ZED1"/>
<evidence type="ECO:0000256" key="1">
    <source>
        <dbReference type="ARBA" id="ARBA00022741"/>
    </source>
</evidence>
<keyword evidence="6 7" id="KW-0002">3D-structure</keyword>
<keyword evidence="2" id="KW-0051">Antiviral defense</keyword>
<dbReference type="Proteomes" id="UP000001425">
    <property type="component" value="Plasmid pSYSA"/>
</dbReference>
<evidence type="ECO:0000256" key="2">
    <source>
        <dbReference type="ARBA" id="ARBA00023118"/>
    </source>
</evidence>
<dbReference type="EMBL" id="AP004311">
    <property type="protein sequence ID" value="BAD01969.1"/>
    <property type="molecule type" value="Genomic_DNA"/>
</dbReference>
<dbReference type="KEGG" id="syn:sll7067"/>
<dbReference type="GO" id="GO:0000166">
    <property type="term" value="F:nucleotide binding"/>
    <property type="evidence" value="ECO:0007669"/>
    <property type="project" value="UniProtKB-KW"/>
</dbReference>
<evidence type="ECO:0000313" key="4">
    <source>
        <dbReference type="EMBL" id="BAD01969.1"/>
    </source>
</evidence>
<protein>
    <recommendedName>
        <fullName evidence="3">Cas10/Cmr2 second palm domain-containing protein</fullName>
    </recommendedName>
</protein>
<proteinExistence type="evidence at protein level"/>
<dbReference type="GO" id="GO:0051607">
    <property type="term" value="P:defense response to virus"/>
    <property type="evidence" value="ECO:0007669"/>
    <property type="project" value="UniProtKB-KW"/>
</dbReference>
<evidence type="ECO:0007829" key="7">
    <source>
        <dbReference type="PDB" id="8S9U"/>
    </source>
</evidence>
<dbReference type="InParanoid" id="Q6ZED1"/>
<accession>Q6ZED1</accession>
<dbReference type="EMDB" id="EMD-40249"/>
<dbReference type="PDB" id="8S9T">
    <property type="method" value="EM"/>
    <property type="resolution" value="2.52 A"/>
    <property type="chains" value="C=2-558"/>
</dbReference>
<dbReference type="EMDB" id="EMD-40248"/>